<dbReference type="RefSeq" id="WP_055206088.1">
    <property type="nucleotide sequence ID" value="NZ_CZBO01000001.1"/>
</dbReference>
<protein>
    <recommendedName>
        <fullName evidence="1">DUF4145 domain-containing protein</fullName>
    </recommendedName>
</protein>
<evidence type="ECO:0000259" key="1">
    <source>
        <dbReference type="Pfam" id="PF13643"/>
    </source>
</evidence>
<accession>A0A174PU60</accession>
<reference evidence="2 3" key="1">
    <citation type="submission" date="2015-09" db="EMBL/GenBank/DDBJ databases">
        <authorList>
            <consortium name="Pathogen Informatics"/>
        </authorList>
    </citation>
    <scope>NUCLEOTIDE SEQUENCE [LARGE SCALE GENOMIC DNA]</scope>
    <source>
        <strain evidence="2 3">2789STDY5834956</strain>
    </source>
</reference>
<dbReference type="Proteomes" id="UP000095563">
    <property type="component" value="Unassembled WGS sequence"/>
</dbReference>
<organism evidence="2 3">
    <name type="scientific">Clostridium baratii</name>
    <dbReference type="NCBI Taxonomy" id="1561"/>
    <lineage>
        <taxon>Bacteria</taxon>
        <taxon>Bacillati</taxon>
        <taxon>Bacillota</taxon>
        <taxon>Clostridia</taxon>
        <taxon>Eubacteriales</taxon>
        <taxon>Clostridiaceae</taxon>
        <taxon>Clostridium</taxon>
    </lineage>
</organism>
<dbReference type="EMBL" id="CZBO01000001">
    <property type="protein sequence ID" value="CUP63141.1"/>
    <property type="molecule type" value="Genomic_DNA"/>
</dbReference>
<proteinExistence type="predicted"/>
<sequence>MKFIEPKYGEKAFTCPYCKSFAQQSWSIKSISDSYEIKSILDGNYANNHNKIATSTCRYCGKYHIWHNEKMIIPTTSTIPMPIEDMPEFVKDLYMEARDVYPISYRSACALLRLAVQHLCKELGEKGENINNDIRNLVSKGLPEKIQKALDIVRIVGNNAVHPGKMDDKDTKEYARKMFSLLNFIVEDRIVRPKEIDDLFDGLPEDTRKAIIARDS</sequence>
<dbReference type="Pfam" id="PF13643">
    <property type="entry name" value="DUF4145"/>
    <property type="match status" value="1"/>
</dbReference>
<gene>
    <name evidence="2" type="ORF">ERS852568_00215</name>
</gene>
<evidence type="ECO:0000313" key="2">
    <source>
        <dbReference type="EMBL" id="CUP63141.1"/>
    </source>
</evidence>
<dbReference type="AlphaFoldDB" id="A0A174PU60"/>
<name>A0A174PU60_9CLOT</name>
<feature type="domain" description="DUF4145" evidence="1">
    <location>
        <begin position="96"/>
        <end position="173"/>
    </location>
</feature>
<evidence type="ECO:0000313" key="3">
    <source>
        <dbReference type="Proteomes" id="UP000095563"/>
    </source>
</evidence>
<dbReference type="InterPro" id="IPR025285">
    <property type="entry name" value="DUF4145"/>
</dbReference>